<dbReference type="Pfam" id="PF03176">
    <property type="entry name" value="MMPL"/>
    <property type="match status" value="2"/>
</dbReference>
<keyword evidence="4 7" id="KW-0812">Transmembrane</keyword>
<feature type="domain" description="SSD" evidence="8">
    <location>
        <begin position="239"/>
        <end position="357"/>
    </location>
</feature>
<dbReference type="PROSITE" id="PS50156">
    <property type="entry name" value="SSD"/>
    <property type="match status" value="2"/>
</dbReference>
<dbReference type="Proteomes" id="UP000540506">
    <property type="component" value="Unassembled WGS sequence"/>
</dbReference>
<comment type="similarity">
    <text evidence="2">Belongs to the resistance-nodulation-cell division (RND) (TC 2.A.6) family. MmpL subfamily.</text>
</comment>
<dbReference type="PANTHER" id="PTHR33406:SF6">
    <property type="entry name" value="MEMBRANE PROTEIN YDGH-RELATED"/>
    <property type="match status" value="1"/>
</dbReference>
<dbReference type="GO" id="GO:0005886">
    <property type="term" value="C:plasma membrane"/>
    <property type="evidence" value="ECO:0007669"/>
    <property type="project" value="UniProtKB-SubCell"/>
</dbReference>
<evidence type="ECO:0000256" key="1">
    <source>
        <dbReference type="ARBA" id="ARBA00004651"/>
    </source>
</evidence>
<reference evidence="9 10" key="1">
    <citation type="submission" date="2020-08" db="EMBL/GenBank/DDBJ databases">
        <title>Sequencing the genomes of 1000 actinobacteria strains.</title>
        <authorList>
            <person name="Klenk H.-P."/>
        </authorList>
    </citation>
    <scope>NUCLEOTIDE SEQUENCE [LARGE SCALE GENOMIC DNA]</scope>
    <source>
        <strain evidence="9 10">DSM 41654</strain>
    </source>
</reference>
<evidence type="ECO:0000259" key="8">
    <source>
        <dbReference type="PROSITE" id="PS50156"/>
    </source>
</evidence>
<comment type="caution">
    <text evidence="9">The sequence shown here is derived from an EMBL/GenBank/DDBJ whole genome shotgun (WGS) entry which is preliminary data.</text>
</comment>
<gene>
    <name evidence="9" type="ORF">FHR34_000538</name>
</gene>
<feature type="transmembrane region" description="Helical" evidence="7">
    <location>
        <begin position="194"/>
        <end position="214"/>
    </location>
</feature>
<comment type="subcellular location">
    <subcellularLocation>
        <location evidence="1">Cell membrane</location>
        <topology evidence="1">Multi-pass membrane protein</topology>
    </subcellularLocation>
</comment>
<feature type="transmembrane region" description="Helical" evidence="7">
    <location>
        <begin position="572"/>
        <end position="593"/>
    </location>
</feature>
<accession>A0A7W7QXM1</accession>
<feature type="transmembrane region" description="Helical" evidence="7">
    <location>
        <begin position="646"/>
        <end position="669"/>
    </location>
</feature>
<feature type="transmembrane region" description="Helical" evidence="7">
    <location>
        <begin position="253"/>
        <end position="271"/>
    </location>
</feature>
<dbReference type="Gene3D" id="1.20.1640.10">
    <property type="entry name" value="Multidrug efflux transporter AcrB transmembrane domain"/>
    <property type="match status" value="2"/>
</dbReference>
<proteinExistence type="inferred from homology"/>
<evidence type="ECO:0000256" key="4">
    <source>
        <dbReference type="ARBA" id="ARBA00022692"/>
    </source>
</evidence>
<feature type="domain" description="SSD" evidence="8">
    <location>
        <begin position="579"/>
        <end position="704"/>
    </location>
</feature>
<feature type="transmembrane region" description="Helical" evidence="7">
    <location>
        <begin position="548"/>
        <end position="565"/>
    </location>
</feature>
<feature type="transmembrane region" description="Helical" evidence="7">
    <location>
        <begin position="681"/>
        <end position="706"/>
    </location>
</feature>
<keyword evidence="5 7" id="KW-1133">Transmembrane helix</keyword>
<name>A0A7W7QXM1_KITKI</name>
<feature type="transmembrane region" description="Helical" evidence="7">
    <location>
        <begin position="310"/>
        <end position="329"/>
    </location>
</feature>
<keyword evidence="3" id="KW-1003">Cell membrane</keyword>
<sequence>MIRALTGFSSRNPWKVIAVWAVLGIGLTILSQALMFRVTQTQTADFLPKSYDSAAAMKIAEDRFGTKADANPVTVLVARTDGQVLTAADQQQISAEAEKLGRLKVTMPKSKDTPPLQHDYSQTPQVSTAMVAPDKTFELLTANLTGNSADPGLQDTFRAFRNSARAELATVGMRTGFTGSLADQIDSDDSTKTLSTVASGVMVGLIVLIHVLVFRSVLAALVPLLLVSIIGGMASGAVVGVAMLTGIKLDPSVPSLIGVVLLGIGIDYFLFMMFRFREHLRADTGRGPQQHRRDAAAEVSGRVGTAVTSAALTIVAAFATLGVATFGQFRVLGPAIAVSVLVMLLASLTLMPAVLSACGRGLFWPSRALTREPREGAAARFGDLVARRPLAMIVASLALLGALGAGLVGIKMDYGMGGGGPRTAAQVTAAEISRALPAGVCDPTSVYVEAKGGGKLDAGALEGLTHELGQVGGVGQVAKPVLSEDAQAARIDLFLTADSQSQQARDLVSGPLRAAVAKFTPTGLEAHVGGTPAIFADVSTAVDHDLRLVFPVAAGLIAVILILLLRSLLAPMVLMVSVGLGFVATLGAATLVFQHAMNKPGVTFTLPLVLFLFVVALGTDYNILISDRIREEMERPGSARKAVARAVRHTAPAIATAGLVLAGSFGSLAVTPSPGTQQVGFATGLGILLSAFLLSIVLVPALAALLGRSLWWPVRPGRAENHRQPQHRQHAPELEPDADSYAYQRHYPHPDSYQYQYQYPGSDADPYWTKTTDH</sequence>
<evidence type="ECO:0000313" key="9">
    <source>
        <dbReference type="EMBL" id="MBB4921545.1"/>
    </source>
</evidence>
<evidence type="ECO:0000313" key="10">
    <source>
        <dbReference type="Proteomes" id="UP000540506"/>
    </source>
</evidence>
<feature type="transmembrane region" description="Helical" evidence="7">
    <location>
        <begin position="605"/>
        <end position="625"/>
    </location>
</feature>
<feature type="transmembrane region" description="Helical" evidence="7">
    <location>
        <begin position="221"/>
        <end position="247"/>
    </location>
</feature>
<keyword evidence="10" id="KW-1185">Reference proteome</keyword>
<dbReference type="RefSeq" id="WP_184933857.1">
    <property type="nucleotide sequence ID" value="NZ_JACHJV010000001.1"/>
</dbReference>
<dbReference type="EMBL" id="JACHJV010000001">
    <property type="protein sequence ID" value="MBB4921545.1"/>
    <property type="molecule type" value="Genomic_DNA"/>
</dbReference>
<dbReference type="InterPro" id="IPR050545">
    <property type="entry name" value="Mycobact_MmpL"/>
</dbReference>
<evidence type="ECO:0000256" key="3">
    <source>
        <dbReference type="ARBA" id="ARBA00022475"/>
    </source>
</evidence>
<dbReference type="PANTHER" id="PTHR33406">
    <property type="entry name" value="MEMBRANE PROTEIN MJ1562-RELATED"/>
    <property type="match status" value="1"/>
</dbReference>
<dbReference type="SUPFAM" id="SSF82866">
    <property type="entry name" value="Multidrug efflux transporter AcrB transmembrane domain"/>
    <property type="match status" value="2"/>
</dbReference>
<feature type="transmembrane region" description="Helical" evidence="7">
    <location>
        <begin position="390"/>
        <end position="410"/>
    </location>
</feature>
<keyword evidence="6 7" id="KW-0472">Membrane</keyword>
<evidence type="ECO:0000256" key="2">
    <source>
        <dbReference type="ARBA" id="ARBA00010157"/>
    </source>
</evidence>
<evidence type="ECO:0000256" key="7">
    <source>
        <dbReference type="SAM" id="Phobius"/>
    </source>
</evidence>
<evidence type="ECO:0000256" key="6">
    <source>
        <dbReference type="ARBA" id="ARBA00023136"/>
    </source>
</evidence>
<organism evidence="9 10">
    <name type="scientific">Kitasatospora kifunensis</name>
    <name type="common">Streptomyces kifunensis</name>
    <dbReference type="NCBI Taxonomy" id="58351"/>
    <lineage>
        <taxon>Bacteria</taxon>
        <taxon>Bacillati</taxon>
        <taxon>Actinomycetota</taxon>
        <taxon>Actinomycetes</taxon>
        <taxon>Kitasatosporales</taxon>
        <taxon>Streptomycetaceae</taxon>
        <taxon>Kitasatospora</taxon>
    </lineage>
</organism>
<evidence type="ECO:0000256" key="5">
    <source>
        <dbReference type="ARBA" id="ARBA00022989"/>
    </source>
</evidence>
<protein>
    <submittedName>
        <fullName evidence="9">RND superfamily putative drug exporter</fullName>
    </submittedName>
</protein>
<dbReference type="InterPro" id="IPR004869">
    <property type="entry name" value="MMPL_dom"/>
</dbReference>
<dbReference type="AlphaFoldDB" id="A0A7W7QXM1"/>
<dbReference type="InterPro" id="IPR000731">
    <property type="entry name" value="SSD"/>
</dbReference>
<feature type="transmembrane region" description="Helical" evidence="7">
    <location>
        <begin position="335"/>
        <end position="358"/>
    </location>
</feature>